<evidence type="ECO:0000256" key="2">
    <source>
        <dbReference type="PROSITE-ProRule" id="PRU00317"/>
    </source>
</evidence>
<dbReference type="InterPro" id="IPR001313">
    <property type="entry name" value="Pumilio_RNA-bd_rpt"/>
</dbReference>
<dbReference type="STRING" id="765440.A0A0C3G0E3"/>
<feature type="compositionally biased region" description="Low complexity" evidence="3">
    <location>
        <begin position="139"/>
        <end position="152"/>
    </location>
</feature>
<dbReference type="Proteomes" id="UP000054166">
    <property type="component" value="Unassembled WGS sequence"/>
</dbReference>
<gene>
    <name evidence="5" type="ORF">PILCRDRAFT_766996</name>
</gene>
<protein>
    <recommendedName>
        <fullName evidence="4">PUM-HD domain-containing protein</fullName>
    </recommendedName>
</protein>
<dbReference type="InterPro" id="IPR016024">
    <property type="entry name" value="ARM-type_fold"/>
</dbReference>
<dbReference type="EMBL" id="KN832974">
    <property type="protein sequence ID" value="KIM89655.1"/>
    <property type="molecule type" value="Genomic_DNA"/>
</dbReference>
<dbReference type="PANTHER" id="PTHR12537">
    <property type="entry name" value="RNA BINDING PROTEIN PUMILIO-RELATED"/>
    <property type="match status" value="1"/>
</dbReference>
<evidence type="ECO:0000256" key="1">
    <source>
        <dbReference type="ARBA" id="ARBA00022737"/>
    </source>
</evidence>
<dbReference type="Pfam" id="PF00806">
    <property type="entry name" value="PUF"/>
    <property type="match status" value="2"/>
</dbReference>
<keyword evidence="6" id="KW-1185">Reference proteome</keyword>
<dbReference type="InterPro" id="IPR011989">
    <property type="entry name" value="ARM-like"/>
</dbReference>
<name>A0A0C3G0E3_PILCF</name>
<dbReference type="OrthoDB" id="668540at2759"/>
<evidence type="ECO:0000313" key="6">
    <source>
        <dbReference type="Proteomes" id="UP000054166"/>
    </source>
</evidence>
<feature type="region of interest" description="Disordered" evidence="3">
    <location>
        <begin position="1"/>
        <end position="68"/>
    </location>
</feature>
<accession>A0A0C3G0E3</accession>
<reference evidence="5 6" key="1">
    <citation type="submission" date="2014-04" db="EMBL/GenBank/DDBJ databases">
        <authorList>
            <consortium name="DOE Joint Genome Institute"/>
            <person name="Kuo A."/>
            <person name="Tarkka M."/>
            <person name="Buscot F."/>
            <person name="Kohler A."/>
            <person name="Nagy L.G."/>
            <person name="Floudas D."/>
            <person name="Copeland A."/>
            <person name="Barry K.W."/>
            <person name="Cichocki N."/>
            <person name="Veneault-Fourrey C."/>
            <person name="LaButti K."/>
            <person name="Lindquist E.A."/>
            <person name="Lipzen A."/>
            <person name="Lundell T."/>
            <person name="Morin E."/>
            <person name="Murat C."/>
            <person name="Sun H."/>
            <person name="Tunlid A."/>
            <person name="Henrissat B."/>
            <person name="Grigoriev I.V."/>
            <person name="Hibbett D.S."/>
            <person name="Martin F."/>
            <person name="Nordberg H.P."/>
            <person name="Cantor M.N."/>
            <person name="Hua S.X."/>
        </authorList>
    </citation>
    <scope>NUCLEOTIDE SEQUENCE [LARGE SCALE GENOMIC DNA]</scope>
    <source>
        <strain evidence="5 6">F 1598</strain>
    </source>
</reference>
<dbReference type="PROSITE" id="PS50303">
    <property type="entry name" value="PUM_HD"/>
    <property type="match status" value="1"/>
</dbReference>
<feature type="repeat" description="Pumilio" evidence="2">
    <location>
        <begin position="183"/>
        <end position="218"/>
    </location>
</feature>
<evidence type="ECO:0000313" key="5">
    <source>
        <dbReference type="EMBL" id="KIM89655.1"/>
    </source>
</evidence>
<dbReference type="InterPro" id="IPR033133">
    <property type="entry name" value="PUM-HD"/>
</dbReference>
<feature type="region of interest" description="Disordered" evidence="3">
    <location>
        <begin position="124"/>
        <end position="153"/>
    </location>
</feature>
<feature type="repeat" description="Pumilio" evidence="2">
    <location>
        <begin position="219"/>
        <end position="254"/>
    </location>
</feature>
<dbReference type="GO" id="GO:0003729">
    <property type="term" value="F:mRNA binding"/>
    <property type="evidence" value="ECO:0007669"/>
    <property type="project" value="TreeGrafter"/>
</dbReference>
<dbReference type="Gene3D" id="1.25.10.10">
    <property type="entry name" value="Leucine-rich Repeat Variant"/>
    <property type="match status" value="1"/>
</dbReference>
<dbReference type="SUPFAM" id="SSF48371">
    <property type="entry name" value="ARM repeat"/>
    <property type="match status" value="1"/>
</dbReference>
<evidence type="ECO:0000256" key="3">
    <source>
        <dbReference type="SAM" id="MobiDB-lite"/>
    </source>
</evidence>
<dbReference type="SMART" id="SM00025">
    <property type="entry name" value="Pumilio"/>
    <property type="match status" value="2"/>
</dbReference>
<dbReference type="AlphaFoldDB" id="A0A0C3G0E3"/>
<keyword evidence="1" id="KW-0677">Repeat</keyword>
<dbReference type="GO" id="GO:0010608">
    <property type="term" value="P:post-transcriptional regulation of gene expression"/>
    <property type="evidence" value="ECO:0007669"/>
    <property type="project" value="TreeGrafter"/>
</dbReference>
<sequence length="287" mass="31799">MYTPSVNHSPELASGGASNGFSHTAGAKSMPASQCTSASKHDEELAGDRLNKVSPIPTADDAMRNLPTSDDNKFHGSYVNKVQPMGCSHYASYWHQWRNDPPQAAWNALHRALVKSTHKHKNMFNPVQAGQDDSTQLKSNNHSNSNSNSSGSTALYHHNGSHYGLGLSACANVNCFAATHLEDLQVEIPALCKDQHSCRYLQKKLEEGAPKHQDMIFHKTFGHFANLMTNPFGSYMCQKLLQYSTDKQHNIICESDAQDLHAWHLGHPEDDLFPVNPETGKFDLIFT</sequence>
<dbReference type="InParanoid" id="A0A0C3G0E3"/>
<dbReference type="PANTHER" id="PTHR12537:SF13">
    <property type="entry name" value="PUMILIO HOMOLOGY DOMAIN FAMILY MEMBER 4"/>
    <property type="match status" value="1"/>
</dbReference>
<evidence type="ECO:0000259" key="4">
    <source>
        <dbReference type="PROSITE" id="PS50303"/>
    </source>
</evidence>
<feature type="domain" description="PUM-HD" evidence="4">
    <location>
        <begin position="162"/>
        <end position="287"/>
    </location>
</feature>
<dbReference type="HOGENOM" id="CLU_970145_0_0_1"/>
<organism evidence="5 6">
    <name type="scientific">Piloderma croceum (strain F 1598)</name>
    <dbReference type="NCBI Taxonomy" id="765440"/>
    <lineage>
        <taxon>Eukaryota</taxon>
        <taxon>Fungi</taxon>
        <taxon>Dikarya</taxon>
        <taxon>Basidiomycota</taxon>
        <taxon>Agaricomycotina</taxon>
        <taxon>Agaricomycetes</taxon>
        <taxon>Agaricomycetidae</taxon>
        <taxon>Atheliales</taxon>
        <taxon>Atheliaceae</taxon>
        <taxon>Piloderma</taxon>
    </lineage>
</organism>
<feature type="compositionally biased region" description="Basic and acidic residues" evidence="3">
    <location>
        <begin position="39"/>
        <end position="51"/>
    </location>
</feature>
<dbReference type="GO" id="GO:0005737">
    <property type="term" value="C:cytoplasm"/>
    <property type="evidence" value="ECO:0007669"/>
    <property type="project" value="TreeGrafter"/>
</dbReference>
<reference evidence="6" key="2">
    <citation type="submission" date="2015-01" db="EMBL/GenBank/DDBJ databases">
        <title>Evolutionary Origins and Diversification of the Mycorrhizal Mutualists.</title>
        <authorList>
            <consortium name="DOE Joint Genome Institute"/>
            <consortium name="Mycorrhizal Genomics Consortium"/>
            <person name="Kohler A."/>
            <person name="Kuo A."/>
            <person name="Nagy L.G."/>
            <person name="Floudas D."/>
            <person name="Copeland A."/>
            <person name="Barry K.W."/>
            <person name="Cichocki N."/>
            <person name="Veneault-Fourrey C."/>
            <person name="LaButti K."/>
            <person name="Lindquist E.A."/>
            <person name="Lipzen A."/>
            <person name="Lundell T."/>
            <person name="Morin E."/>
            <person name="Murat C."/>
            <person name="Riley R."/>
            <person name="Ohm R."/>
            <person name="Sun H."/>
            <person name="Tunlid A."/>
            <person name="Henrissat B."/>
            <person name="Grigoriev I.V."/>
            <person name="Hibbett D.S."/>
            <person name="Martin F."/>
        </authorList>
    </citation>
    <scope>NUCLEOTIDE SEQUENCE [LARGE SCALE GENOMIC DNA]</scope>
    <source>
        <strain evidence="6">F 1598</strain>
    </source>
</reference>
<proteinExistence type="predicted"/>
<dbReference type="PROSITE" id="PS50302">
    <property type="entry name" value="PUM"/>
    <property type="match status" value="2"/>
</dbReference>